<dbReference type="OMA" id="FSVYWAL"/>
<dbReference type="EMBL" id="KZ107844">
    <property type="protein sequence ID" value="OSS49331.1"/>
    <property type="molecule type" value="Genomic_DNA"/>
</dbReference>
<feature type="transmembrane region" description="Helical" evidence="7">
    <location>
        <begin position="174"/>
        <end position="194"/>
    </location>
</feature>
<evidence type="ECO:0000256" key="6">
    <source>
        <dbReference type="SAM" id="MobiDB-lite"/>
    </source>
</evidence>
<feature type="region of interest" description="Disordered" evidence="6">
    <location>
        <begin position="255"/>
        <end position="281"/>
    </location>
</feature>
<reference evidence="8 9" key="1">
    <citation type="journal article" date="2017" name="Genome Announc.">
        <title>Genome sequence of the saprophytic ascomycete Epicoccum nigrum ICMP 19927 strain isolated from New Zealand.</title>
        <authorList>
            <person name="Fokin M."/>
            <person name="Fleetwood D."/>
            <person name="Weir B.S."/>
            <person name="Villas-Boas S.G."/>
        </authorList>
    </citation>
    <scope>NUCLEOTIDE SEQUENCE [LARGE SCALE GENOMIC DNA]</scope>
    <source>
        <strain evidence="8 9">ICMP 19927</strain>
    </source>
</reference>
<dbReference type="AlphaFoldDB" id="A0A1Y2LZW0"/>
<dbReference type="InParanoid" id="A0A1Y2LZW0"/>
<dbReference type="Proteomes" id="UP000193240">
    <property type="component" value="Unassembled WGS sequence"/>
</dbReference>
<keyword evidence="5 7" id="KW-0472">Membrane</keyword>
<dbReference type="PANTHER" id="PTHR31394:SF1">
    <property type="entry name" value="TRANSMEMBRANE PROTEIN 199"/>
    <property type="match status" value="1"/>
</dbReference>
<keyword evidence="4 7" id="KW-1133">Transmembrane helix</keyword>
<gene>
    <name evidence="8" type="ORF">B5807_05703</name>
</gene>
<comment type="subcellular location">
    <subcellularLocation>
        <location evidence="1">Endoplasmic reticulum membrane</location>
        <topology evidence="1">Multi-pass membrane protein</topology>
    </subcellularLocation>
</comment>
<accession>A0A1Y2LZW0</accession>
<feature type="region of interest" description="Disordered" evidence="6">
    <location>
        <begin position="60"/>
        <end position="84"/>
    </location>
</feature>
<evidence type="ECO:0000256" key="2">
    <source>
        <dbReference type="ARBA" id="ARBA00022692"/>
    </source>
</evidence>
<evidence type="ECO:0000256" key="4">
    <source>
        <dbReference type="ARBA" id="ARBA00022989"/>
    </source>
</evidence>
<dbReference type="PANTHER" id="PTHR31394">
    <property type="entry name" value="TRANSMEMBRANE PROTEIN 199"/>
    <property type="match status" value="1"/>
</dbReference>
<evidence type="ECO:0000256" key="1">
    <source>
        <dbReference type="ARBA" id="ARBA00004477"/>
    </source>
</evidence>
<feature type="compositionally biased region" description="Basic and acidic residues" evidence="6">
    <location>
        <begin position="255"/>
        <end position="274"/>
    </location>
</feature>
<dbReference type="InterPro" id="IPR021013">
    <property type="entry name" value="ATPase_Vma12"/>
</dbReference>
<organism evidence="8 9">
    <name type="scientific">Epicoccum nigrum</name>
    <name type="common">Soil fungus</name>
    <name type="synonym">Epicoccum purpurascens</name>
    <dbReference type="NCBI Taxonomy" id="105696"/>
    <lineage>
        <taxon>Eukaryota</taxon>
        <taxon>Fungi</taxon>
        <taxon>Dikarya</taxon>
        <taxon>Ascomycota</taxon>
        <taxon>Pezizomycotina</taxon>
        <taxon>Dothideomycetes</taxon>
        <taxon>Pleosporomycetidae</taxon>
        <taxon>Pleosporales</taxon>
        <taxon>Pleosporineae</taxon>
        <taxon>Didymellaceae</taxon>
        <taxon>Epicoccum</taxon>
    </lineage>
</organism>
<keyword evidence="9" id="KW-1185">Reference proteome</keyword>
<protein>
    <submittedName>
        <fullName evidence="8">Uncharacterized protein</fullName>
    </submittedName>
</protein>
<evidence type="ECO:0000313" key="8">
    <source>
        <dbReference type="EMBL" id="OSS49331.1"/>
    </source>
</evidence>
<dbReference type="Pfam" id="PF11712">
    <property type="entry name" value="Vma12"/>
    <property type="match status" value="1"/>
</dbReference>
<keyword evidence="2 7" id="KW-0812">Transmembrane</keyword>
<name>A0A1Y2LZW0_EPING</name>
<dbReference type="STRING" id="105696.A0A1Y2LZW0"/>
<evidence type="ECO:0000256" key="3">
    <source>
        <dbReference type="ARBA" id="ARBA00022824"/>
    </source>
</evidence>
<proteinExistence type="predicted"/>
<evidence type="ECO:0000256" key="5">
    <source>
        <dbReference type="ARBA" id="ARBA00023136"/>
    </source>
</evidence>
<evidence type="ECO:0000256" key="7">
    <source>
        <dbReference type="SAM" id="Phobius"/>
    </source>
</evidence>
<keyword evidence="3" id="KW-0256">Endoplasmic reticulum</keyword>
<feature type="transmembrane region" description="Helical" evidence="7">
    <location>
        <begin position="206"/>
        <end position="225"/>
    </location>
</feature>
<sequence>MVLLTMTPGIVRALLRVEDALPEQCSKLQTPSEPALANPKPGNPISHSQLIDLSRLAKQLPEASSDKPTGDDAADNSSEDVATPKTLNALLLDTTIYVPPPPPKKQQTPEYLALMARLRKEEEARSYERMLNPPPTRETFTSRFPGARSRVPEHFSIGVDEVDDVSYEEVHRQIILIINVLISVVCVAVFVWIAARHWSVGKRLGLSMSSALAVAIAEVVVYSGYVRKVQEAKQAEKKKPEIKEIVASWVLDRGQGGEKDGLATSKEKTDDALRYRKGKHR</sequence>
<dbReference type="GO" id="GO:0005789">
    <property type="term" value="C:endoplasmic reticulum membrane"/>
    <property type="evidence" value="ECO:0007669"/>
    <property type="project" value="UniProtKB-SubCell"/>
</dbReference>
<dbReference type="GO" id="GO:0070072">
    <property type="term" value="P:vacuolar proton-transporting V-type ATPase complex assembly"/>
    <property type="evidence" value="ECO:0007669"/>
    <property type="project" value="InterPro"/>
</dbReference>
<feature type="region of interest" description="Disordered" evidence="6">
    <location>
        <begin position="26"/>
        <end position="47"/>
    </location>
</feature>
<evidence type="ECO:0000313" key="9">
    <source>
        <dbReference type="Proteomes" id="UP000193240"/>
    </source>
</evidence>